<dbReference type="EMBL" id="CAJNOE010000008">
    <property type="protein sequence ID" value="CAF0720614.1"/>
    <property type="molecule type" value="Genomic_DNA"/>
</dbReference>
<comment type="caution">
    <text evidence="2">The sequence shown here is derived from an EMBL/GenBank/DDBJ whole genome shotgun (WGS) entry which is preliminary data.</text>
</comment>
<evidence type="ECO:0000313" key="4">
    <source>
        <dbReference type="EMBL" id="CAF3520487.1"/>
    </source>
</evidence>
<feature type="compositionally biased region" description="Polar residues" evidence="1">
    <location>
        <begin position="120"/>
        <end position="136"/>
    </location>
</feature>
<proteinExistence type="predicted"/>
<dbReference type="EMBL" id="CAJOAZ010000078">
    <property type="protein sequence ID" value="CAF3520487.1"/>
    <property type="molecule type" value="Genomic_DNA"/>
</dbReference>
<evidence type="ECO:0000256" key="1">
    <source>
        <dbReference type="SAM" id="MobiDB-lite"/>
    </source>
</evidence>
<dbReference type="Proteomes" id="UP000663844">
    <property type="component" value="Unassembled WGS sequence"/>
</dbReference>
<name>A0A813ML34_9BILA</name>
<gene>
    <name evidence="2" type="ORF">IZO911_LOCUS1877</name>
    <name evidence="3" type="ORF">JYZ213_LOCUS3309</name>
    <name evidence="5" type="ORF">KXQ929_LOCUS36856</name>
    <name evidence="4" type="ORF">OXD698_LOCUS2393</name>
</gene>
<dbReference type="Proteomes" id="UP000663868">
    <property type="component" value="Unassembled WGS sequence"/>
</dbReference>
<feature type="compositionally biased region" description="Basic and acidic residues" evidence="1">
    <location>
        <begin position="179"/>
        <end position="188"/>
    </location>
</feature>
<accession>A0A813ML34</accession>
<dbReference type="EMBL" id="CAJNOG010000017">
    <property type="protein sequence ID" value="CAF0765421.1"/>
    <property type="molecule type" value="Genomic_DNA"/>
</dbReference>
<feature type="region of interest" description="Disordered" evidence="1">
    <location>
        <begin position="115"/>
        <end position="212"/>
    </location>
</feature>
<sequence length="212" mass="23458">MSQTSHSHATANEEEMDDDALIAMIPFSGALSPDTARSLMAGPTLNGPSGAIWRRTSISHSNINGTFCLYACDRTEQGMWIPSGDFFVSDRSQETSVGSIMDYLIDHQGSDRRSIDYGFHQSSSMNRSTNVHIQRSQVRRSGPVRNRGCPSLSRPSNRPNLLAPPEPRPPGRGSRRSFARRERREQLPEVHNMPASSITNTNITSSNDVSQQ</sequence>
<dbReference type="EMBL" id="CAJOBB010005886">
    <property type="protein sequence ID" value="CAF4143779.1"/>
    <property type="molecule type" value="Genomic_DNA"/>
</dbReference>
<evidence type="ECO:0000313" key="3">
    <source>
        <dbReference type="EMBL" id="CAF0765421.1"/>
    </source>
</evidence>
<protein>
    <submittedName>
        <fullName evidence="2">Uncharacterized protein</fullName>
    </submittedName>
</protein>
<evidence type="ECO:0000313" key="5">
    <source>
        <dbReference type="EMBL" id="CAF4143779.1"/>
    </source>
</evidence>
<dbReference type="Proteomes" id="UP000663860">
    <property type="component" value="Unassembled WGS sequence"/>
</dbReference>
<feature type="compositionally biased region" description="Low complexity" evidence="1">
    <location>
        <begin position="196"/>
        <end position="212"/>
    </location>
</feature>
<organism evidence="2 6">
    <name type="scientific">Adineta steineri</name>
    <dbReference type="NCBI Taxonomy" id="433720"/>
    <lineage>
        <taxon>Eukaryota</taxon>
        <taxon>Metazoa</taxon>
        <taxon>Spiralia</taxon>
        <taxon>Gnathifera</taxon>
        <taxon>Rotifera</taxon>
        <taxon>Eurotatoria</taxon>
        <taxon>Bdelloidea</taxon>
        <taxon>Adinetida</taxon>
        <taxon>Adinetidae</taxon>
        <taxon>Adineta</taxon>
    </lineage>
</organism>
<evidence type="ECO:0000313" key="2">
    <source>
        <dbReference type="EMBL" id="CAF0720614.1"/>
    </source>
</evidence>
<dbReference type="Proteomes" id="UP000663845">
    <property type="component" value="Unassembled WGS sequence"/>
</dbReference>
<reference evidence="2" key="1">
    <citation type="submission" date="2021-02" db="EMBL/GenBank/DDBJ databases">
        <authorList>
            <person name="Nowell W R."/>
        </authorList>
    </citation>
    <scope>NUCLEOTIDE SEQUENCE</scope>
</reference>
<evidence type="ECO:0000313" key="6">
    <source>
        <dbReference type="Proteomes" id="UP000663860"/>
    </source>
</evidence>
<dbReference type="AlphaFoldDB" id="A0A813ML34"/>